<dbReference type="PANTHER" id="PTHR28013:SF3">
    <property type="entry name" value="PROTEIN DCV1-RELATED"/>
    <property type="match status" value="1"/>
</dbReference>
<feature type="transmembrane region" description="Helical" evidence="6">
    <location>
        <begin position="130"/>
        <end position="156"/>
    </location>
</feature>
<dbReference type="PANTHER" id="PTHR28013">
    <property type="entry name" value="PROTEIN DCV1-RELATED"/>
    <property type="match status" value="1"/>
</dbReference>
<organism evidence="7 8">
    <name type="scientific">Cutaneotrichosporon cavernicola</name>
    <dbReference type="NCBI Taxonomy" id="279322"/>
    <lineage>
        <taxon>Eukaryota</taxon>
        <taxon>Fungi</taxon>
        <taxon>Dikarya</taxon>
        <taxon>Basidiomycota</taxon>
        <taxon>Agaricomycotina</taxon>
        <taxon>Tremellomycetes</taxon>
        <taxon>Trichosporonales</taxon>
        <taxon>Trichosporonaceae</taxon>
        <taxon>Cutaneotrichosporon</taxon>
    </lineage>
</organism>
<accession>A0AA48QVW0</accession>
<evidence type="ECO:0000256" key="4">
    <source>
        <dbReference type="ARBA" id="ARBA00023136"/>
    </source>
</evidence>
<name>A0AA48QVW0_9TREE</name>
<keyword evidence="4 6" id="KW-0472">Membrane</keyword>
<feature type="region of interest" description="Disordered" evidence="5">
    <location>
        <begin position="241"/>
        <end position="262"/>
    </location>
</feature>
<gene>
    <name evidence="7" type="ORF">CcaverHIS019_0403820</name>
</gene>
<reference evidence="7" key="1">
    <citation type="journal article" date="2023" name="BMC Genomics">
        <title>Chromosome-level genome assemblies of Cutaneotrichosporon spp. (Trichosporonales, Basidiomycota) reveal imbalanced evolution between nucleotide sequences and chromosome synteny.</title>
        <authorList>
            <person name="Kobayashi Y."/>
            <person name="Kayamori A."/>
            <person name="Aoki K."/>
            <person name="Shiwa Y."/>
            <person name="Matsutani M."/>
            <person name="Fujita N."/>
            <person name="Sugita T."/>
            <person name="Iwasaki W."/>
            <person name="Tanaka N."/>
            <person name="Takashima M."/>
        </authorList>
    </citation>
    <scope>NUCLEOTIDE SEQUENCE</scope>
    <source>
        <strain evidence="7">HIS019</strain>
    </source>
</reference>
<evidence type="ECO:0000256" key="3">
    <source>
        <dbReference type="ARBA" id="ARBA00022989"/>
    </source>
</evidence>
<comment type="subcellular location">
    <subcellularLocation>
        <location evidence="1">Membrane</location>
        <topology evidence="1">Multi-pass membrane protein</topology>
    </subcellularLocation>
</comment>
<proteinExistence type="predicted"/>
<dbReference type="GO" id="GO:0035838">
    <property type="term" value="C:growing cell tip"/>
    <property type="evidence" value="ECO:0007669"/>
    <property type="project" value="TreeGrafter"/>
</dbReference>
<dbReference type="Proteomes" id="UP001233271">
    <property type="component" value="Chromosome 4"/>
</dbReference>
<dbReference type="InterPro" id="IPR051380">
    <property type="entry name" value="pH-response_reg_palI/RIM9"/>
</dbReference>
<evidence type="ECO:0000313" key="7">
    <source>
        <dbReference type="EMBL" id="BEI91562.1"/>
    </source>
</evidence>
<keyword evidence="8" id="KW-1185">Reference proteome</keyword>
<dbReference type="AlphaFoldDB" id="A0AA48QVW0"/>
<dbReference type="GeneID" id="85495432"/>
<feature type="transmembrane region" description="Helical" evidence="6">
    <location>
        <begin position="12"/>
        <end position="30"/>
    </location>
</feature>
<evidence type="ECO:0000313" key="8">
    <source>
        <dbReference type="Proteomes" id="UP001233271"/>
    </source>
</evidence>
<evidence type="ECO:0000256" key="1">
    <source>
        <dbReference type="ARBA" id="ARBA00004141"/>
    </source>
</evidence>
<protein>
    <recommendedName>
        <fullName evidence="9">Pali-domain-containing protein</fullName>
    </recommendedName>
</protein>
<keyword evidence="2 6" id="KW-0812">Transmembrane</keyword>
<sequence>MTRWERSKIVQLIHSSILTVVFTLLLLATISTPITGWSYLTVEGNGNTVTLGTFGWCRTGGEAGDYCSRRTVGYDVQLAVLLTFPEKNGMTVRGWYNLASNGLLAVAITCALAGLGALTSITGKTAFSLIWSSLLGILTSMLAAGCLGLNVLLFGALKRDLLAGGATSASYGKATYFVFAAAALSLTLPIMVAIDCCSGMIKRWRHKGSYSKLDQPRNTARESTYRSSDYELPVFDDQQTTVSELGPRKEPSGVRTAVTGVV</sequence>
<dbReference type="GO" id="GO:0032153">
    <property type="term" value="C:cell division site"/>
    <property type="evidence" value="ECO:0007669"/>
    <property type="project" value="TreeGrafter"/>
</dbReference>
<evidence type="ECO:0000256" key="6">
    <source>
        <dbReference type="SAM" id="Phobius"/>
    </source>
</evidence>
<feature type="transmembrane region" description="Helical" evidence="6">
    <location>
        <begin position="95"/>
        <end position="118"/>
    </location>
</feature>
<keyword evidence="3 6" id="KW-1133">Transmembrane helix</keyword>
<evidence type="ECO:0008006" key="9">
    <source>
        <dbReference type="Google" id="ProtNLM"/>
    </source>
</evidence>
<dbReference type="RefSeq" id="XP_060456827.1">
    <property type="nucleotide sequence ID" value="XM_060600210.1"/>
</dbReference>
<dbReference type="InterPro" id="IPR009571">
    <property type="entry name" value="SUR7/Rim9-like_fungi"/>
</dbReference>
<dbReference type="Pfam" id="PF06687">
    <property type="entry name" value="SUR7"/>
    <property type="match status" value="1"/>
</dbReference>
<dbReference type="GO" id="GO:0005886">
    <property type="term" value="C:plasma membrane"/>
    <property type="evidence" value="ECO:0007669"/>
    <property type="project" value="InterPro"/>
</dbReference>
<dbReference type="EMBL" id="AP028215">
    <property type="protein sequence ID" value="BEI91562.1"/>
    <property type="molecule type" value="Genomic_DNA"/>
</dbReference>
<evidence type="ECO:0000256" key="5">
    <source>
        <dbReference type="SAM" id="MobiDB-lite"/>
    </source>
</evidence>
<evidence type="ECO:0000256" key="2">
    <source>
        <dbReference type="ARBA" id="ARBA00022692"/>
    </source>
</evidence>
<dbReference type="KEGG" id="ccac:CcaHIS019_0403820"/>
<feature type="transmembrane region" description="Helical" evidence="6">
    <location>
        <begin position="176"/>
        <end position="197"/>
    </location>
</feature>